<sequence>MTEPTVVDLAILQAREQRLTMQTVLWTFAASTVYVPSGGDPGEDFRGFQPVYYPGASERVLAVFTDPDLASELDALAPWMVTFTGADLIRRMPAGEGLVVNAGSSVGFELPAAGLAAFRQELDAARGLAQS</sequence>
<dbReference type="InterPro" id="IPR009839">
    <property type="entry name" value="SseB_N"/>
</dbReference>
<accession>A0ABN3PK73</accession>
<evidence type="ECO:0000313" key="2">
    <source>
        <dbReference type="EMBL" id="GAA2590335.1"/>
    </source>
</evidence>
<evidence type="ECO:0000313" key="3">
    <source>
        <dbReference type="Proteomes" id="UP001500274"/>
    </source>
</evidence>
<dbReference type="Proteomes" id="UP001500274">
    <property type="component" value="Unassembled WGS sequence"/>
</dbReference>
<protein>
    <recommendedName>
        <fullName evidence="1">SseB protein N-terminal domain-containing protein</fullName>
    </recommendedName>
</protein>
<keyword evidence="3" id="KW-1185">Reference proteome</keyword>
<name>A0ABN3PK73_9MICO</name>
<gene>
    <name evidence="2" type="ORF">GCM10009862_30800</name>
</gene>
<dbReference type="RefSeq" id="WP_137418814.1">
    <property type="nucleotide sequence ID" value="NZ_BAAARI010000038.1"/>
</dbReference>
<feature type="domain" description="SseB protein N-terminal" evidence="1">
    <location>
        <begin position="13"/>
        <end position="116"/>
    </location>
</feature>
<dbReference type="EMBL" id="BAAARI010000038">
    <property type="protein sequence ID" value="GAA2590335.1"/>
    <property type="molecule type" value="Genomic_DNA"/>
</dbReference>
<reference evidence="2 3" key="1">
    <citation type="journal article" date="2019" name="Int. J. Syst. Evol. Microbiol.">
        <title>The Global Catalogue of Microorganisms (GCM) 10K type strain sequencing project: providing services to taxonomists for standard genome sequencing and annotation.</title>
        <authorList>
            <consortium name="The Broad Institute Genomics Platform"/>
            <consortium name="The Broad Institute Genome Sequencing Center for Infectious Disease"/>
            <person name="Wu L."/>
            <person name="Ma J."/>
        </authorList>
    </citation>
    <scope>NUCLEOTIDE SEQUENCE [LARGE SCALE GENOMIC DNA]</scope>
    <source>
        <strain evidence="2 3">JCM 16365</strain>
    </source>
</reference>
<proteinExistence type="predicted"/>
<dbReference type="Pfam" id="PF07179">
    <property type="entry name" value="SseB"/>
    <property type="match status" value="1"/>
</dbReference>
<evidence type="ECO:0000259" key="1">
    <source>
        <dbReference type="Pfam" id="PF07179"/>
    </source>
</evidence>
<organism evidence="2 3">
    <name type="scientific">Microbacterium binotii</name>
    <dbReference type="NCBI Taxonomy" id="462710"/>
    <lineage>
        <taxon>Bacteria</taxon>
        <taxon>Bacillati</taxon>
        <taxon>Actinomycetota</taxon>
        <taxon>Actinomycetes</taxon>
        <taxon>Micrococcales</taxon>
        <taxon>Microbacteriaceae</taxon>
        <taxon>Microbacterium</taxon>
    </lineage>
</organism>
<comment type="caution">
    <text evidence="2">The sequence shown here is derived from an EMBL/GenBank/DDBJ whole genome shotgun (WGS) entry which is preliminary data.</text>
</comment>